<accession>X0TDY6</accession>
<organism evidence="2">
    <name type="scientific">marine sediment metagenome</name>
    <dbReference type="NCBI Taxonomy" id="412755"/>
    <lineage>
        <taxon>unclassified sequences</taxon>
        <taxon>metagenomes</taxon>
        <taxon>ecological metagenomes</taxon>
    </lineage>
</organism>
<comment type="caution">
    <text evidence="2">The sequence shown here is derived from an EMBL/GenBank/DDBJ whole genome shotgun (WGS) entry which is preliminary data.</text>
</comment>
<keyword evidence="1" id="KW-1133">Transmembrane helix</keyword>
<proteinExistence type="predicted"/>
<keyword evidence="1" id="KW-0812">Transmembrane</keyword>
<keyword evidence="1" id="KW-0472">Membrane</keyword>
<evidence type="ECO:0000256" key="1">
    <source>
        <dbReference type="SAM" id="Phobius"/>
    </source>
</evidence>
<name>X0TDY6_9ZZZZ</name>
<gene>
    <name evidence="2" type="ORF">S01H1_27684</name>
</gene>
<dbReference type="AlphaFoldDB" id="X0TDY6"/>
<protein>
    <submittedName>
        <fullName evidence="2">Uncharacterized protein</fullName>
    </submittedName>
</protein>
<reference evidence="2" key="1">
    <citation type="journal article" date="2014" name="Front. Microbiol.">
        <title>High frequency of phylogenetically diverse reductive dehalogenase-homologous genes in deep subseafloor sedimentary metagenomes.</title>
        <authorList>
            <person name="Kawai M."/>
            <person name="Futagami T."/>
            <person name="Toyoda A."/>
            <person name="Takaki Y."/>
            <person name="Nishi S."/>
            <person name="Hori S."/>
            <person name="Arai W."/>
            <person name="Tsubouchi T."/>
            <person name="Morono Y."/>
            <person name="Uchiyama I."/>
            <person name="Ito T."/>
            <person name="Fujiyama A."/>
            <person name="Inagaki F."/>
            <person name="Takami H."/>
        </authorList>
    </citation>
    <scope>NUCLEOTIDE SEQUENCE</scope>
    <source>
        <strain evidence="2">Expedition CK06-06</strain>
    </source>
</reference>
<feature type="transmembrane region" description="Helical" evidence="1">
    <location>
        <begin position="6"/>
        <end position="24"/>
    </location>
</feature>
<evidence type="ECO:0000313" key="2">
    <source>
        <dbReference type="EMBL" id="GAF91748.1"/>
    </source>
</evidence>
<sequence length="77" mass="8778">MGTDSLVQGLIVCCVYAIFCYIEAHFITKEPLEFKSLIRNIFLVYISYVGGMFVYNQVEPMKVLDRAPAVFTSDPDF</sequence>
<feature type="transmembrane region" description="Helical" evidence="1">
    <location>
        <begin position="36"/>
        <end position="55"/>
    </location>
</feature>
<dbReference type="EMBL" id="BARS01016878">
    <property type="protein sequence ID" value="GAF91748.1"/>
    <property type="molecule type" value="Genomic_DNA"/>
</dbReference>